<dbReference type="Proteomes" id="UP001586593">
    <property type="component" value="Unassembled WGS sequence"/>
</dbReference>
<dbReference type="Gene3D" id="3.40.50.1820">
    <property type="entry name" value="alpha/beta hydrolase"/>
    <property type="match status" value="1"/>
</dbReference>
<evidence type="ECO:0000259" key="2">
    <source>
        <dbReference type="Pfam" id="PF12697"/>
    </source>
</evidence>
<dbReference type="EMBL" id="JAZHXJ010000074">
    <property type="protein sequence ID" value="KAL1876831.1"/>
    <property type="molecule type" value="Genomic_DNA"/>
</dbReference>
<reference evidence="3 4" key="1">
    <citation type="journal article" date="2024" name="Commun. Biol.">
        <title>Comparative genomic analysis of thermophilic fungi reveals convergent evolutionary adaptations and gene losses.</title>
        <authorList>
            <person name="Steindorff A.S."/>
            <person name="Aguilar-Pontes M.V."/>
            <person name="Robinson A.J."/>
            <person name="Andreopoulos B."/>
            <person name="LaButti K."/>
            <person name="Kuo A."/>
            <person name="Mondo S."/>
            <person name="Riley R."/>
            <person name="Otillar R."/>
            <person name="Haridas S."/>
            <person name="Lipzen A."/>
            <person name="Grimwood J."/>
            <person name="Schmutz J."/>
            <person name="Clum A."/>
            <person name="Reid I.D."/>
            <person name="Moisan M.C."/>
            <person name="Butler G."/>
            <person name="Nguyen T.T.M."/>
            <person name="Dewar K."/>
            <person name="Conant G."/>
            <person name="Drula E."/>
            <person name="Henrissat B."/>
            <person name="Hansel C."/>
            <person name="Singer S."/>
            <person name="Hutchinson M.I."/>
            <person name="de Vries R.P."/>
            <person name="Natvig D.O."/>
            <person name="Powell A.J."/>
            <person name="Tsang A."/>
            <person name="Grigoriev I.V."/>
        </authorList>
    </citation>
    <scope>NUCLEOTIDE SEQUENCE [LARGE SCALE GENOMIC DNA]</scope>
    <source>
        <strain evidence="3 4">ATCC 24622</strain>
    </source>
</reference>
<accession>A0ABR3XLG6</accession>
<protein>
    <recommendedName>
        <fullName evidence="2">AB hydrolase-1 domain-containing protein</fullName>
    </recommendedName>
</protein>
<dbReference type="SUPFAM" id="SSF53474">
    <property type="entry name" value="alpha/beta-Hydrolases"/>
    <property type="match status" value="1"/>
</dbReference>
<dbReference type="InterPro" id="IPR029058">
    <property type="entry name" value="AB_hydrolase_fold"/>
</dbReference>
<evidence type="ECO:0000256" key="1">
    <source>
        <dbReference type="SAM" id="MobiDB-lite"/>
    </source>
</evidence>
<feature type="region of interest" description="Disordered" evidence="1">
    <location>
        <begin position="185"/>
        <end position="215"/>
    </location>
</feature>
<dbReference type="InterPro" id="IPR000073">
    <property type="entry name" value="AB_hydrolase_1"/>
</dbReference>
<keyword evidence="4" id="KW-1185">Reference proteome</keyword>
<proteinExistence type="predicted"/>
<organism evidence="3 4">
    <name type="scientific">Phialemonium thermophilum</name>
    <dbReference type="NCBI Taxonomy" id="223376"/>
    <lineage>
        <taxon>Eukaryota</taxon>
        <taxon>Fungi</taxon>
        <taxon>Dikarya</taxon>
        <taxon>Ascomycota</taxon>
        <taxon>Pezizomycotina</taxon>
        <taxon>Sordariomycetes</taxon>
        <taxon>Sordariomycetidae</taxon>
        <taxon>Cephalothecales</taxon>
        <taxon>Cephalothecaceae</taxon>
        <taxon>Phialemonium</taxon>
    </lineage>
</organism>
<evidence type="ECO:0000313" key="3">
    <source>
        <dbReference type="EMBL" id="KAL1876831.1"/>
    </source>
</evidence>
<feature type="compositionally biased region" description="Polar residues" evidence="1">
    <location>
        <begin position="189"/>
        <end position="198"/>
    </location>
</feature>
<evidence type="ECO:0000313" key="4">
    <source>
        <dbReference type="Proteomes" id="UP001586593"/>
    </source>
</evidence>
<comment type="caution">
    <text evidence="3">The sequence shown here is derived from an EMBL/GenBank/DDBJ whole genome shotgun (WGS) entry which is preliminary data.</text>
</comment>
<feature type="domain" description="AB hydrolase-1" evidence="2">
    <location>
        <begin position="22"/>
        <end position="226"/>
    </location>
</feature>
<gene>
    <name evidence="3" type="ORF">VTK73DRAFT_9208</name>
</gene>
<name>A0ABR3XLG6_9PEZI</name>
<dbReference type="Pfam" id="PF12697">
    <property type="entry name" value="Abhydrolase_6"/>
    <property type="match status" value="1"/>
</dbReference>
<sequence>MFVTNPGLIQDWTGDEPSPAPLVLIHDGGGTTFSYHLLGSLGRPVYGIANPNFYSGEAWEGGLPDMARHYARLVRCVIPKGPVILGGWSLGGLVSLQIAHEVLATSNAGTAYDDEDDPLRILGIVMIDTGYPKAHFEPPPGTPIVPPANVWADETRPETRAAVTRCFQDSIRMLQMWTPPVWAADDNSHPSSVRSVTEGTVDGSNEEMRPVKAKPPPTYLLRASDYVPGATSPGITMIDLSRQDPLLGWGQYSKDLIIKVEDIPGHHFSVFATDHIDAVTEKLKNACNEIELRATQYSQLAHHDIHHV</sequence>